<feature type="signal peptide" evidence="1">
    <location>
        <begin position="1"/>
        <end position="18"/>
    </location>
</feature>
<dbReference type="AlphaFoldDB" id="A0A6J2JWR1"/>
<gene>
    <name evidence="3" type="primary">LOC114244871</name>
</gene>
<dbReference type="RefSeq" id="XP_028032609.1">
    <property type="nucleotide sequence ID" value="XM_028176808.1"/>
</dbReference>
<proteinExistence type="predicted"/>
<keyword evidence="1" id="KW-0732">Signal</keyword>
<dbReference type="OrthoDB" id="7441288at2759"/>
<evidence type="ECO:0000256" key="1">
    <source>
        <dbReference type="SAM" id="SignalP"/>
    </source>
</evidence>
<evidence type="ECO:0000313" key="3">
    <source>
        <dbReference type="RefSeq" id="XP_028032609.1"/>
    </source>
</evidence>
<evidence type="ECO:0000313" key="2">
    <source>
        <dbReference type="Proteomes" id="UP000504629"/>
    </source>
</evidence>
<keyword evidence="2" id="KW-1185">Reference proteome</keyword>
<dbReference type="GeneID" id="114244871"/>
<dbReference type="KEGG" id="bman:114244871"/>
<name>A0A6J2JWR1_BOMMA</name>
<reference evidence="3" key="1">
    <citation type="submission" date="2025-08" db="UniProtKB">
        <authorList>
            <consortium name="RefSeq"/>
        </authorList>
    </citation>
    <scope>IDENTIFICATION</scope>
    <source>
        <tissue evidence="3">Silk gland</tissue>
    </source>
</reference>
<sequence length="105" mass="12064">MQWCVLFVLLSLFNYNDAKDQELYKVSGADLIDLLRGFPTEQEALELERIKGDKIQAPDGIYFQPEDEALSLESEKKYLYVKSKNNNDLDKKLVEPVSLKGHKAL</sequence>
<organism evidence="2 3">
    <name type="scientific">Bombyx mandarina</name>
    <name type="common">Wild silk moth</name>
    <name type="synonym">Wild silkworm</name>
    <dbReference type="NCBI Taxonomy" id="7092"/>
    <lineage>
        <taxon>Eukaryota</taxon>
        <taxon>Metazoa</taxon>
        <taxon>Ecdysozoa</taxon>
        <taxon>Arthropoda</taxon>
        <taxon>Hexapoda</taxon>
        <taxon>Insecta</taxon>
        <taxon>Pterygota</taxon>
        <taxon>Neoptera</taxon>
        <taxon>Endopterygota</taxon>
        <taxon>Lepidoptera</taxon>
        <taxon>Glossata</taxon>
        <taxon>Ditrysia</taxon>
        <taxon>Bombycoidea</taxon>
        <taxon>Bombycidae</taxon>
        <taxon>Bombycinae</taxon>
        <taxon>Bombyx</taxon>
    </lineage>
</organism>
<dbReference type="Proteomes" id="UP000504629">
    <property type="component" value="Unplaced"/>
</dbReference>
<feature type="chain" id="PRO_5026803910" evidence="1">
    <location>
        <begin position="19"/>
        <end position="105"/>
    </location>
</feature>
<protein>
    <submittedName>
        <fullName evidence="3">Uncharacterized protein LOC114244871</fullName>
    </submittedName>
</protein>
<accession>A0A6J2JWR1</accession>